<evidence type="ECO:0000256" key="2">
    <source>
        <dbReference type="ARBA" id="ARBA00023136"/>
    </source>
</evidence>
<dbReference type="Proteomes" id="UP000585327">
    <property type="component" value="Unassembled WGS sequence"/>
</dbReference>
<dbReference type="PANTHER" id="PTHR34512:SF30">
    <property type="entry name" value="OUTER MEMBRANE PROTEIN ASSEMBLY FACTOR BAMB"/>
    <property type="match status" value="1"/>
</dbReference>
<dbReference type="Gene3D" id="2.130.10.10">
    <property type="entry name" value="YVTN repeat-like/Quinoprotein amine dehydrogenase"/>
    <property type="match status" value="1"/>
</dbReference>
<evidence type="ECO:0000259" key="5">
    <source>
        <dbReference type="Pfam" id="PF13360"/>
    </source>
</evidence>
<dbReference type="InterPro" id="IPR018391">
    <property type="entry name" value="PQQ_b-propeller_rpt"/>
</dbReference>
<protein>
    <recommendedName>
        <fullName evidence="4">Outer membrane protein assembly factor BamB</fullName>
    </recommendedName>
</protein>
<dbReference type="PROSITE" id="PS51257">
    <property type="entry name" value="PROKAR_LIPOPROTEIN"/>
    <property type="match status" value="1"/>
</dbReference>
<dbReference type="InterPro" id="IPR011047">
    <property type="entry name" value="Quinoprotein_ADH-like_sf"/>
</dbReference>
<evidence type="ECO:0000313" key="7">
    <source>
        <dbReference type="Proteomes" id="UP000585327"/>
    </source>
</evidence>
<keyword evidence="2 4" id="KW-0472">Membrane</keyword>
<dbReference type="SMART" id="SM00564">
    <property type="entry name" value="PQQ"/>
    <property type="match status" value="6"/>
</dbReference>
<sequence>MKSIYLNIIAILFITSCSSLKFWESAEVDTDEPKPLSEIQKSIFLNENWVKKSNGENDLGNFLPSFSQEKLFFANNIGSINAFEAISGNEIWSKGYNELSSGIASGFGVVIVSDELGNVIALNQNDGSELWSINVKAKVLSRAAIDASAVMVKTSAGELISLDKNNGEILWSYRSQLPLLTVRGSSSPVIADDKVIATFDNGRLGVFQLSTGFPIWDGAISYVSGTSELENLVDADSDPVVQGPLIYATNYQGNVSIFDQAQKRAIWKSESSSFYSPVITKGLIIVVEDNSKIITFSNKTLEKSWSSDLLLNRSLSNPITYKGNLVVGDFEGFVHVINPINGKIIGRERVSKNPIKSLSSRGDYLYVIDEKFSLFSLTL</sequence>
<dbReference type="InterPro" id="IPR017687">
    <property type="entry name" value="BamB"/>
</dbReference>
<feature type="domain" description="Pyrrolo-quinoline quinone repeat" evidence="5">
    <location>
        <begin position="78"/>
        <end position="306"/>
    </location>
</feature>
<reference evidence="6 7" key="1">
    <citation type="submission" date="2020-06" db="EMBL/GenBank/DDBJ databases">
        <title>Dysbiosis in marine aquaculture revealed through microbiome analysis: reverse ecology for environmental sustainability.</title>
        <authorList>
            <person name="Haro-Moreno J.M."/>
            <person name="Coutinho F.H."/>
            <person name="Zaragoza-Solas A."/>
            <person name="Picazo A."/>
            <person name="Almagro-Moreno S."/>
            <person name="Lopez-Perez M."/>
        </authorList>
    </citation>
    <scope>NUCLEOTIDE SEQUENCE [LARGE SCALE GENOMIC DNA]</scope>
    <source>
        <strain evidence="6">MCMED-G42</strain>
    </source>
</reference>
<keyword evidence="3 4" id="KW-0998">Cell outer membrane</keyword>
<dbReference type="InterPro" id="IPR002372">
    <property type="entry name" value="PQQ_rpt_dom"/>
</dbReference>
<proteinExistence type="inferred from homology"/>
<comment type="subcellular location">
    <subcellularLocation>
        <location evidence="4">Cell outer membrane</location>
        <topology evidence="4">Lipid-anchor</topology>
    </subcellularLocation>
</comment>
<dbReference type="Pfam" id="PF13360">
    <property type="entry name" value="PQQ_2"/>
    <property type="match status" value="1"/>
</dbReference>
<dbReference type="SUPFAM" id="SSF50998">
    <property type="entry name" value="Quinoprotein alcohol dehydrogenase-like"/>
    <property type="match status" value="1"/>
</dbReference>
<name>A0A838YVK0_9GAMM</name>
<evidence type="ECO:0000256" key="1">
    <source>
        <dbReference type="ARBA" id="ARBA00022729"/>
    </source>
</evidence>
<organism evidence="6 7">
    <name type="scientific">SAR86 cluster bacterium</name>
    <dbReference type="NCBI Taxonomy" id="2030880"/>
    <lineage>
        <taxon>Bacteria</taxon>
        <taxon>Pseudomonadati</taxon>
        <taxon>Pseudomonadota</taxon>
        <taxon>Gammaproteobacteria</taxon>
        <taxon>SAR86 cluster</taxon>
    </lineage>
</organism>
<dbReference type="EMBL" id="JACETM010000018">
    <property type="protein sequence ID" value="MBA4724059.1"/>
    <property type="molecule type" value="Genomic_DNA"/>
</dbReference>
<dbReference type="AlphaFoldDB" id="A0A838YVK0"/>
<dbReference type="HAMAP" id="MF_00923">
    <property type="entry name" value="OM_assembly_BamB"/>
    <property type="match status" value="1"/>
</dbReference>
<evidence type="ECO:0000256" key="3">
    <source>
        <dbReference type="ARBA" id="ARBA00023237"/>
    </source>
</evidence>
<gene>
    <name evidence="4 6" type="primary">bamB</name>
    <name evidence="6" type="ORF">H2021_02460</name>
</gene>
<evidence type="ECO:0000256" key="4">
    <source>
        <dbReference type="HAMAP-Rule" id="MF_00923"/>
    </source>
</evidence>
<comment type="similarity">
    <text evidence="4">Belongs to the BamB family.</text>
</comment>
<comment type="function">
    <text evidence="4">Part of the outer membrane protein assembly complex, which is involved in assembly and insertion of beta-barrel proteins into the outer membrane.</text>
</comment>
<dbReference type="GO" id="GO:0009279">
    <property type="term" value="C:cell outer membrane"/>
    <property type="evidence" value="ECO:0007669"/>
    <property type="project" value="UniProtKB-SubCell"/>
</dbReference>
<comment type="subunit">
    <text evidence="4">Part of the Bam complex.</text>
</comment>
<dbReference type="GO" id="GO:0043165">
    <property type="term" value="P:Gram-negative-bacterium-type cell outer membrane assembly"/>
    <property type="evidence" value="ECO:0007669"/>
    <property type="project" value="UniProtKB-UniRule"/>
</dbReference>
<keyword evidence="4" id="KW-0449">Lipoprotein</keyword>
<dbReference type="InterPro" id="IPR015943">
    <property type="entry name" value="WD40/YVTN_repeat-like_dom_sf"/>
</dbReference>
<accession>A0A838YVK0</accession>
<comment type="caution">
    <text evidence="6">The sequence shown here is derived from an EMBL/GenBank/DDBJ whole genome shotgun (WGS) entry which is preliminary data.</text>
</comment>
<dbReference type="GO" id="GO:0051205">
    <property type="term" value="P:protein insertion into membrane"/>
    <property type="evidence" value="ECO:0007669"/>
    <property type="project" value="UniProtKB-UniRule"/>
</dbReference>
<keyword evidence="4" id="KW-0564">Palmitate</keyword>
<keyword evidence="1 4" id="KW-0732">Signal</keyword>
<dbReference type="PANTHER" id="PTHR34512">
    <property type="entry name" value="CELL SURFACE PROTEIN"/>
    <property type="match status" value="1"/>
</dbReference>
<dbReference type="NCBIfam" id="TIGR03300">
    <property type="entry name" value="assembly_YfgL"/>
    <property type="match status" value="1"/>
</dbReference>
<evidence type="ECO:0000313" key="6">
    <source>
        <dbReference type="EMBL" id="MBA4724059.1"/>
    </source>
</evidence>